<organism evidence="1 2">
    <name type="scientific">Flavobacterium subsaxonicum WB 4.1-42 = DSM 21790</name>
    <dbReference type="NCBI Taxonomy" id="1121898"/>
    <lineage>
        <taxon>Bacteria</taxon>
        <taxon>Pseudomonadati</taxon>
        <taxon>Bacteroidota</taxon>
        <taxon>Flavobacteriia</taxon>
        <taxon>Flavobacteriales</taxon>
        <taxon>Flavobacteriaceae</taxon>
        <taxon>Flavobacterium</taxon>
    </lineage>
</organism>
<sequence>MANITLNNSSLKRYIDLLSNLDLTSKKKIIMGLTESIEEPKEINSIASLFGAWEDSRDSDEIIRDIKESRVNNRDIENF</sequence>
<evidence type="ECO:0000313" key="2">
    <source>
        <dbReference type="Proteomes" id="UP000030111"/>
    </source>
</evidence>
<dbReference type="eggNOG" id="ENOG5030XPP">
    <property type="taxonomic scope" value="Bacteria"/>
</dbReference>
<accession>A0A0A2MPL4</accession>
<proteinExistence type="predicted"/>
<dbReference type="AlphaFoldDB" id="A0A0A2MPL4"/>
<name>A0A0A2MPL4_9FLAO</name>
<reference evidence="1 2" key="1">
    <citation type="submission" date="2013-09" db="EMBL/GenBank/DDBJ databases">
        <authorList>
            <person name="Zeng Z."/>
            <person name="Chen C."/>
        </authorList>
    </citation>
    <scope>NUCLEOTIDE SEQUENCE [LARGE SCALE GENOMIC DNA]</scope>
    <source>
        <strain evidence="1 2">WB 4.1-42</strain>
    </source>
</reference>
<dbReference type="Proteomes" id="UP000030111">
    <property type="component" value="Unassembled WGS sequence"/>
</dbReference>
<gene>
    <name evidence="1" type="ORF">Q766_09005</name>
</gene>
<protein>
    <submittedName>
        <fullName evidence="1">Repressor</fullName>
    </submittedName>
</protein>
<evidence type="ECO:0000313" key="1">
    <source>
        <dbReference type="EMBL" id="KGO93423.1"/>
    </source>
</evidence>
<dbReference type="STRING" id="1121898.GCA_000422725_02152"/>
<keyword evidence="2" id="KW-1185">Reference proteome</keyword>
<comment type="caution">
    <text evidence="1">The sequence shown here is derived from an EMBL/GenBank/DDBJ whole genome shotgun (WGS) entry which is preliminary data.</text>
</comment>
<dbReference type="RefSeq" id="WP_026990961.1">
    <property type="nucleotide sequence ID" value="NZ_AUGP01000018.1"/>
</dbReference>
<dbReference type="EMBL" id="JRLY01000005">
    <property type="protein sequence ID" value="KGO93423.1"/>
    <property type="molecule type" value="Genomic_DNA"/>
</dbReference>